<evidence type="ECO:0000256" key="1">
    <source>
        <dbReference type="ARBA" id="ARBA00004453"/>
    </source>
</evidence>
<keyword evidence="5" id="KW-0175">Coiled coil</keyword>
<accession>Q2T3P5</accession>
<dbReference type="GO" id="GO:0009295">
    <property type="term" value="C:nucleoid"/>
    <property type="evidence" value="ECO:0007669"/>
    <property type="project" value="UniProtKB-SubCell"/>
</dbReference>
<evidence type="ECO:0000256" key="2">
    <source>
        <dbReference type="ARBA" id="ARBA00010610"/>
    </source>
</evidence>
<dbReference type="SUPFAM" id="SSF81273">
    <property type="entry name" value="H-NS histone-like proteins"/>
    <property type="match status" value="1"/>
</dbReference>
<dbReference type="KEGG" id="bte:BTH_II2010"/>
<name>Q2T3P5_BURTA</name>
<dbReference type="Proteomes" id="UP000001930">
    <property type="component" value="Chromosome II"/>
</dbReference>
<proteinExistence type="inferred from homology"/>
<evidence type="ECO:0000256" key="5">
    <source>
        <dbReference type="SAM" id="Coils"/>
    </source>
</evidence>
<protein>
    <submittedName>
        <fullName evidence="8">H-NS histone family protein</fullName>
    </submittedName>
</protein>
<dbReference type="PANTHER" id="PTHR38097:SF2">
    <property type="entry name" value="DNA-BINDING PROTEIN STPA"/>
    <property type="match status" value="1"/>
</dbReference>
<dbReference type="SMART" id="SM00528">
    <property type="entry name" value="HNS"/>
    <property type="match status" value="1"/>
</dbReference>
<evidence type="ECO:0000313" key="9">
    <source>
        <dbReference type="Proteomes" id="UP000001930"/>
    </source>
</evidence>
<dbReference type="RefSeq" id="WP_009893934.1">
    <property type="nucleotide sequence ID" value="NC_007650.1"/>
</dbReference>
<reference evidence="8 9" key="1">
    <citation type="journal article" date="2005" name="BMC Genomics">
        <title>Bacterial genome adaptation to niches: divergence of the potential virulence genes in three Burkholderia species of different survival strategies.</title>
        <authorList>
            <person name="Kim H.S."/>
            <person name="Schell M.A."/>
            <person name="Yu Y."/>
            <person name="Ulrich R.L."/>
            <person name="Sarria S.H."/>
            <person name="Nierman W.C."/>
            <person name="DeShazer D."/>
        </authorList>
    </citation>
    <scope>NUCLEOTIDE SEQUENCE [LARGE SCALE GENOMIC DNA]</scope>
    <source>
        <strain evidence="9">ATCC 700388 / DSM 13276 / CCUG 48851 / CIP 106301 / E264</strain>
    </source>
</reference>
<feature type="region of interest" description="Disordered" evidence="6">
    <location>
        <begin position="51"/>
        <end position="76"/>
    </location>
</feature>
<evidence type="ECO:0000313" key="8">
    <source>
        <dbReference type="EMBL" id="ABC35754.1"/>
    </source>
</evidence>
<gene>
    <name evidence="8" type="ordered locus">BTH_II2010</name>
</gene>
<evidence type="ECO:0000256" key="4">
    <source>
        <dbReference type="ARBA" id="ARBA00023125"/>
    </source>
</evidence>
<dbReference type="GO" id="GO:0003677">
    <property type="term" value="F:DNA binding"/>
    <property type="evidence" value="ECO:0007669"/>
    <property type="project" value="UniProtKB-KW"/>
</dbReference>
<dbReference type="Pfam" id="PF00816">
    <property type="entry name" value="Histone_HNS"/>
    <property type="match status" value="1"/>
</dbReference>
<dbReference type="Gene3D" id="4.10.430.30">
    <property type="match status" value="1"/>
</dbReference>
<comment type="similarity">
    <text evidence="2">Belongs to the histone-like protein H-NS family.</text>
</comment>
<evidence type="ECO:0000256" key="6">
    <source>
        <dbReference type="SAM" id="MobiDB-lite"/>
    </source>
</evidence>
<dbReference type="AlphaFoldDB" id="Q2T3P5"/>
<sequence length="99" mass="11251">MTFQELQNQIRQLQQQAEAMRREEASAVIAKLRAAILEFGITPAEVFGASAKQIRRSPRSPATQKYRDPLSGATWSGRGRAPRWIVGRNRDDFLIPRTQ</sequence>
<dbReference type="EMBL" id="CP000085">
    <property type="protein sequence ID" value="ABC35754.1"/>
    <property type="molecule type" value="Genomic_DNA"/>
</dbReference>
<dbReference type="PANTHER" id="PTHR38097">
    <property type="match status" value="1"/>
</dbReference>
<dbReference type="InterPro" id="IPR027444">
    <property type="entry name" value="H-NS_C_dom"/>
</dbReference>
<dbReference type="GeneID" id="45123064"/>
<evidence type="ECO:0000256" key="3">
    <source>
        <dbReference type="ARBA" id="ARBA00022490"/>
    </source>
</evidence>
<dbReference type="HOGENOM" id="CLU_117503_5_1_4"/>
<comment type="subcellular location">
    <subcellularLocation>
        <location evidence="1">Cytoplasm</location>
        <location evidence="1">Nucleoid</location>
    </subcellularLocation>
</comment>
<organism evidence="8 9">
    <name type="scientific">Burkholderia thailandensis (strain ATCC 700388 / DSM 13276 / CCUG 48851 / CIP 106301 / E264)</name>
    <dbReference type="NCBI Taxonomy" id="271848"/>
    <lineage>
        <taxon>Bacteria</taxon>
        <taxon>Pseudomonadati</taxon>
        <taxon>Pseudomonadota</taxon>
        <taxon>Betaproteobacteria</taxon>
        <taxon>Burkholderiales</taxon>
        <taxon>Burkholderiaceae</taxon>
        <taxon>Burkholderia</taxon>
        <taxon>pseudomallei group</taxon>
    </lineage>
</organism>
<keyword evidence="4" id="KW-0238">DNA-binding</keyword>
<keyword evidence="9" id="KW-1185">Reference proteome</keyword>
<evidence type="ECO:0000259" key="7">
    <source>
        <dbReference type="SMART" id="SM00528"/>
    </source>
</evidence>
<feature type="coiled-coil region" evidence="5">
    <location>
        <begin position="3"/>
        <end position="30"/>
    </location>
</feature>
<feature type="domain" description="DNA-binding protein H-NS-like C-terminal" evidence="7">
    <location>
        <begin position="56"/>
        <end position="95"/>
    </location>
</feature>
<keyword evidence="3" id="KW-0963">Cytoplasm</keyword>